<keyword evidence="1" id="KW-0472">Membrane</keyword>
<reference evidence="2" key="1">
    <citation type="submission" date="2022-06" db="EMBL/GenBank/DDBJ databases">
        <authorList>
            <consortium name="SYNGENTA / RWTH Aachen University"/>
        </authorList>
    </citation>
    <scope>NUCLEOTIDE SEQUENCE</scope>
</reference>
<dbReference type="AlphaFoldDB" id="A0AAV0BAS4"/>
<evidence type="ECO:0000256" key="1">
    <source>
        <dbReference type="SAM" id="Phobius"/>
    </source>
</evidence>
<organism evidence="2 3">
    <name type="scientific">Phakopsora pachyrhizi</name>
    <name type="common">Asian soybean rust disease fungus</name>
    <dbReference type="NCBI Taxonomy" id="170000"/>
    <lineage>
        <taxon>Eukaryota</taxon>
        <taxon>Fungi</taxon>
        <taxon>Dikarya</taxon>
        <taxon>Basidiomycota</taxon>
        <taxon>Pucciniomycotina</taxon>
        <taxon>Pucciniomycetes</taxon>
        <taxon>Pucciniales</taxon>
        <taxon>Phakopsoraceae</taxon>
        <taxon>Phakopsora</taxon>
    </lineage>
</organism>
<keyword evidence="3" id="KW-1185">Reference proteome</keyword>
<proteinExistence type="predicted"/>
<evidence type="ECO:0000313" key="3">
    <source>
        <dbReference type="Proteomes" id="UP001153365"/>
    </source>
</evidence>
<dbReference type="EMBL" id="CALTRL010005313">
    <property type="protein sequence ID" value="CAH7684301.1"/>
    <property type="molecule type" value="Genomic_DNA"/>
</dbReference>
<protein>
    <submittedName>
        <fullName evidence="2">Uncharacterized protein</fullName>
    </submittedName>
</protein>
<gene>
    <name evidence="2" type="ORF">PPACK8108_LOCUS18413</name>
</gene>
<name>A0AAV0BAS4_PHAPC</name>
<comment type="caution">
    <text evidence="2">The sequence shown here is derived from an EMBL/GenBank/DDBJ whole genome shotgun (WGS) entry which is preliminary data.</text>
</comment>
<evidence type="ECO:0000313" key="2">
    <source>
        <dbReference type="EMBL" id="CAH7684301.1"/>
    </source>
</evidence>
<sequence>MGLFSPSRSMKDFALLDRVKVVLHVHMVLYSLNIPIVMMYNLPNSKYQSHRKKYHQHIYNASRIKNKNTNFDVCLFIVIIFFNLFT</sequence>
<keyword evidence="1" id="KW-0812">Transmembrane</keyword>
<dbReference type="Proteomes" id="UP001153365">
    <property type="component" value="Unassembled WGS sequence"/>
</dbReference>
<accession>A0AAV0BAS4</accession>
<feature type="transmembrane region" description="Helical" evidence="1">
    <location>
        <begin position="69"/>
        <end position="85"/>
    </location>
</feature>
<feature type="transmembrane region" description="Helical" evidence="1">
    <location>
        <begin position="21"/>
        <end position="42"/>
    </location>
</feature>
<keyword evidence="1" id="KW-1133">Transmembrane helix</keyword>